<evidence type="ECO:0000256" key="1">
    <source>
        <dbReference type="SAM" id="MobiDB-lite"/>
    </source>
</evidence>
<feature type="compositionally biased region" description="Low complexity" evidence="1">
    <location>
        <begin position="241"/>
        <end position="259"/>
    </location>
</feature>
<feature type="region of interest" description="Disordered" evidence="1">
    <location>
        <begin position="51"/>
        <end position="128"/>
    </location>
</feature>
<evidence type="ECO:0000313" key="3">
    <source>
        <dbReference type="Proteomes" id="UP000320333"/>
    </source>
</evidence>
<keyword evidence="3" id="KW-1185">Reference proteome</keyword>
<name>A0A507FJS5_9FUNG</name>
<proteinExistence type="predicted"/>
<dbReference type="Proteomes" id="UP000320333">
    <property type="component" value="Unassembled WGS sequence"/>
</dbReference>
<feature type="region of interest" description="Disordered" evidence="1">
    <location>
        <begin position="360"/>
        <end position="384"/>
    </location>
</feature>
<feature type="region of interest" description="Disordered" evidence="1">
    <location>
        <begin position="241"/>
        <end position="277"/>
    </location>
</feature>
<comment type="caution">
    <text evidence="2">The sequence shown here is derived from an EMBL/GenBank/DDBJ whole genome shotgun (WGS) entry which is preliminary data.</text>
</comment>
<reference evidence="2 3" key="1">
    <citation type="journal article" date="2019" name="Sci. Rep.">
        <title>Comparative genomics of chytrid fungi reveal insights into the obligate biotrophic and pathogenic lifestyle of Synchytrium endobioticum.</title>
        <authorList>
            <person name="van de Vossenberg B.T.L.H."/>
            <person name="Warris S."/>
            <person name="Nguyen H.D.T."/>
            <person name="van Gent-Pelzer M.P.E."/>
            <person name="Joly D.L."/>
            <person name="van de Geest H.C."/>
            <person name="Bonants P.J.M."/>
            <person name="Smith D.S."/>
            <person name="Levesque C.A."/>
            <person name="van der Lee T.A.J."/>
        </authorList>
    </citation>
    <scope>NUCLEOTIDE SEQUENCE [LARGE SCALE GENOMIC DNA]</scope>
    <source>
        <strain evidence="2 3">CBS 675.73</strain>
    </source>
</reference>
<accession>A0A507FJS5</accession>
<sequence length="699" mass="78021">MTEAFREKLNSQSQSDVSTPTTHAAFQAACAFVPALYAVFANFKPFPGQSIRRRSRSVSDSAITPSPPVNAPPAKRCHLIEDDKEEDEQNTPDADTFQLGNEDVPDPPVAPELPDALPDAVPDNMESNGKDIPECDACGGTSNVKVFEKRCNKKTKMVSLFTTQLTDLKNLQLVPEIANLIEFRRMKKHVIDCLHDAFGSVKPNIHNELNVRNEASLLRALLEQECGINWVPTTVALATTTTTASSSSTTPATTATQPSRGATNNNKRPKSSTTPYQRVPHALEQCDPPSKACPLCTAANVTTQTNHWKTQCYRNPNYLQECLKPLPANVELIPFNRVSRAVQSNPDVQQIYTSRSLPVTLSQPCQPRQQQPTQQRYHSQAQPTTTDQLLTAIQALTNSLNTHQQQQPNNNINGGAAPFPPSDHVAKQKLAALDHSLPPKELDAKQAEIISSSHAKGSRTYNGTPAFYKSLRKHNQKHRNSPDASKAIVDRLFELKKYIRMELGNSLRLLDLKVAIHDTEYDGRGAGHEEEGLVWEFFILDLESKESLSIRRRVGKNRIGIDAENPAWATVKQQLLDFDSKYNPDIYVAYEKPNHDRNRWATILGPVEYGKINHKFVDFQKVFVNPITTLNAATAPATQIYPPGRELTTIYTYLFLESPMQEDIKNLLFPVIGIPVDLKQNYCIKSYHLCTWGNKISSE</sequence>
<organism evidence="2 3">
    <name type="scientific">Chytriomyces confervae</name>
    <dbReference type="NCBI Taxonomy" id="246404"/>
    <lineage>
        <taxon>Eukaryota</taxon>
        <taxon>Fungi</taxon>
        <taxon>Fungi incertae sedis</taxon>
        <taxon>Chytridiomycota</taxon>
        <taxon>Chytridiomycota incertae sedis</taxon>
        <taxon>Chytridiomycetes</taxon>
        <taxon>Chytridiales</taxon>
        <taxon>Chytriomycetaceae</taxon>
        <taxon>Chytriomyces</taxon>
    </lineage>
</organism>
<feature type="compositionally biased region" description="Low complexity" evidence="1">
    <location>
        <begin position="404"/>
        <end position="417"/>
    </location>
</feature>
<gene>
    <name evidence="2" type="ORF">CcCBS67573_g02752</name>
</gene>
<feature type="compositionally biased region" description="Polar residues" evidence="1">
    <location>
        <begin position="260"/>
        <end position="276"/>
    </location>
</feature>
<feature type="compositionally biased region" description="Low complexity" evidence="1">
    <location>
        <begin position="363"/>
        <end position="375"/>
    </location>
</feature>
<dbReference type="EMBL" id="QEAP01000062">
    <property type="protein sequence ID" value="TPX75970.1"/>
    <property type="molecule type" value="Genomic_DNA"/>
</dbReference>
<protein>
    <submittedName>
        <fullName evidence="2">Uncharacterized protein</fullName>
    </submittedName>
</protein>
<dbReference type="AlphaFoldDB" id="A0A507FJS5"/>
<evidence type="ECO:0000313" key="2">
    <source>
        <dbReference type="EMBL" id="TPX75970.1"/>
    </source>
</evidence>
<feature type="region of interest" description="Disordered" evidence="1">
    <location>
        <begin position="402"/>
        <end position="423"/>
    </location>
</feature>